<dbReference type="AlphaFoldDB" id="A0A8J3LIA8"/>
<dbReference type="InterPro" id="IPR022183">
    <property type="entry name" value="DUF3710"/>
</dbReference>
<dbReference type="Pfam" id="PF12502">
    <property type="entry name" value="DUF3710"/>
    <property type="match status" value="1"/>
</dbReference>
<feature type="compositionally biased region" description="Basic residues" evidence="1">
    <location>
        <begin position="311"/>
        <end position="320"/>
    </location>
</feature>
<dbReference type="Proteomes" id="UP000660339">
    <property type="component" value="Unassembled WGS sequence"/>
</dbReference>
<comment type="caution">
    <text evidence="2">The sequence shown here is derived from an EMBL/GenBank/DDBJ whole genome shotgun (WGS) entry which is preliminary data.</text>
</comment>
<protein>
    <recommendedName>
        <fullName evidence="4">DUF3710 domain-containing protein</fullName>
    </recommendedName>
</protein>
<proteinExistence type="predicted"/>
<organism evidence="2 3">
    <name type="scientific">Catellatospora methionotrophica</name>
    <dbReference type="NCBI Taxonomy" id="121620"/>
    <lineage>
        <taxon>Bacteria</taxon>
        <taxon>Bacillati</taxon>
        <taxon>Actinomycetota</taxon>
        <taxon>Actinomycetes</taxon>
        <taxon>Micromonosporales</taxon>
        <taxon>Micromonosporaceae</taxon>
        <taxon>Catellatospora</taxon>
    </lineage>
</organism>
<keyword evidence="3" id="KW-1185">Reference proteome</keyword>
<gene>
    <name evidence="2" type="ORF">Cme02nite_44360</name>
</gene>
<evidence type="ECO:0008006" key="4">
    <source>
        <dbReference type="Google" id="ProtNLM"/>
    </source>
</evidence>
<feature type="region of interest" description="Disordered" evidence="1">
    <location>
        <begin position="1"/>
        <end position="21"/>
    </location>
</feature>
<feature type="region of interest" description="Disordered" evidence="1">
    <location>
        <begin position="33"/>
        <end position="73"/>
    </location>
</feature>
<reference evidence="2" key="1">
    <citation type="submission" date="2021-01" db="EMBL/GenBank/DDBJ databases">
        <title>Whole genome shotgun sequence of Catellatospora methionotrophica NBRC 14553.</title>
        <authorList>
            <person name="Komaki H."/>
            <person name="Tamura T."/>
        </authorList>
    </citation>
    <scope>NUCLEOTIDE SEQUENCE</scope>
    <source>
        <strain evidence="2">NBRC 14553</strain>
    </source>
</reference>
<accession>A0A8J3LIA8</accession>
<name>A0A8J3LIA8_9ACTN</name>
<evidence type="ECO:0000313" key="3">
    <source>
        <dbReference type="Proteomes" id="UP000660339"/>
    </source>
</evidence>
<dbReference type="EMBL" id="BONJ01000026">
    <property type="protein sequence ID" value="GIG16104.1"/>
    <property type="molecule type" value="Genomic_DNA"/>
</dbReference>
<sequence length="320" mass="34085">MIFSRRRAATGGRHAKAEEPKFVDARAARRAALLGEDWQPEEADRPTAPAANGALSPEPSIFGDDGPYDEYDAPDAPRLDLGSLLLPAVDGVEIRVQAGEQGVIQQIALVHGPNALQLGVFAAPRTEGIWDEVREEIRKSLFADGVGAEEVTGRWGIELRARIRTPEGFNDLRFIGVDGPRWMVRAVFQGPAAVDVTEAGPLTLVLTGLAVRRDDTARPVREALPLRLPANMAEEAAARKAAAEAPAEPPVEQPRQQQYGENAYGDPYGGSGNQLVPGRVPPPPAPTPFGSIAPAGVNGTAAPAAGDVPRRKPSPRPRRD</sequence>
<evidence type="ECO:0000313" key="2">
    <source>
        <dbReference type="EMBL" id="GIG16104.1"/>
    </source>
</evidence>
<feature type="region of interest" description="Disordered" evidence="1">
    <location>
        <begin position="237"/>
        <end position="320"/>
    </location>
</feature>
<evidence type="ECO:0000256" key="1">
    <source>
        <dbReference type="SAM" id="MobiDB-lite"/>
    </source>
</evidence>